<evidence type="ECO:0000313" key="7">
    <source>
        <dbReference type="EMBL" id="KHF26511.1"/>
    </source>
</evidence>
<reference evidence="8 10" key="2">
    <citation type="submission" date="2016-11" db="EMBL/GenBank/DDBJ databases">
        <title>Mixed transmission modes and dynamic genome evolution in an obligate animal-bacterial symbiosis.</title>
        <authorList>
            <person name="Russell S.L."/>
            <person name="Corbett-Detig R.B."/>
            <person name="Cavanaugh C.M."/>
        </authorList>
    </citation>
    <scope>NUCLEOTIDE SEQUENCE [LARGE SCALE GENOMIC DNA]</scope>
    <source>
        <strain evidence="8">MA-KB16</strain>
    </source>
</reference>
<dbReference type="Gene3D" id="3.40.50.150">
    <property type="entry name" value="Vaccinia Virus protein VP39"/>
    <property type="match status" value="1"/>
</dbReference>
<feature type="binding site" evidence="6">
    <location>
        <position position="75"/>
    </location>
    <ligand>
        <name>S-adenosyl-L-methionine</name>
        <dbReference type="ChEBI" id="CHEBI:59789"/>
    </ligand>
</feature>
<evidence type="ECO:0000256" key="2">
    <source>
        <dbReference type="ARBA" id="ARBA00022552"/>
    </source>
</evidence>
<dbReference type="PIRSF" id="PIRSF003078">
    <property type="entry name" value="GidB"/>
    <property type="match status" value="1"/>
</dbReference>
<dbReference type="NCBIfam" id="TIGR00138">
    <property type="entry name" value="rsmG_gidB"/>
    <property type="match status" value="1"/>
</dbReference>
<evidence type="ECO:0000313" key="9">
    <source>
        <dbReference type="Proteomes" id="UP000030856"/>
    </source>
</evidence>
<dbReference type="Pfam" id="PF02527">
    <property type="entry name" value="GidB"/>
    <property type="match status" value="1"/>
</dbReference>
<dbReference type="InterPro" id="IPR003682">
    <property type="entry name" value="rRNA_ssu_MeTfrase_G"/>
</dbReference>
<evidence type="ECO:0000256" key="6">
    <source>
        <dbReference type="HAMAP-Rule" id="MF_00074"/>
    </source>
</evidence>
<evidence type="ECO:0000313" key="8">
    <source>
        <dbReference type="EMBL" id="OOY35430.1"/>
    </source>
</evidence>
<dbReference type="PATRIC" id="fig|2340.3.peg.1024"/>
<dbReference type="EMBL" id="MPNX01000004">
    <property type="protein sequence ID" value="OOY35430.1"/>
    <property type="molecule type" value="Genomic_DNA"/>
</dbReference>
<evidence type="ECO:0000256" key="5">
    <source>
        <dbReference type="ARBA" id="ARBA00022691"/>
    </source>
</evidence>
<keyword evidence="9" id="KW-1185">Reference proteome</keyword>
<dbReference type="PANTHER" id="PTHR31760:SF0">
    <property type="entry name" value="S-ADENOSYL-L-METHIONINE-DEPENDENT METHYLTRANSFERASES SUPERFAMILY PROTEIN"/>
    <property type="match status" value="1"/>
</dbReference>
<evidence type="ECO:0000256" key="3">
    <source>
        <dbReference type="ARBA" id="ARBA00022603"/>
    </source>
</evidence>
<evidence type="ECO:0000313" key="10">
    <source>
        <dbReference type="Proteomes" id="UP000190962"/>
    </source>
</evidence>
<keyword evidence="4 6" id="KW-0808">Transferase</keyword>
<accession>A0A0B0HGB8</accession>
<evidence type="ECO:0000256" key="1">
    <source>
        <dbReference type="ARBA" id="ARBA00022490"/>
    </source>
</evidence>
<dbReference type="OrthoDB" id="9808773at2"/>
<name>A0A0B0HGB8_SOVGS</name>
<dbReference type="EMBL" id="JRAA01000001">
    <property type="protein sequence ID" value="KHF26511.1"/>
    <property type="molecule type" value="Genomic_DNA"/>
</dbReference>
<dbReference type="PANTHER" id="PTHR31760">
    <property type="entry name" value="S-ADENOSYL-L-METHIONINE-DEPENDENT METHYLTRANSFERASES SUPERFAMILY PROTEIN"/>
    <property type="match status" value="1"/>
</dbReference>
<sequence length="209" mass="23296">MDQKEELARGIEALGVTLSQEQQKKLLDFLALLYKWNSAYNLTAIRDQEQAVALQLLDSLAILPLLPEGPILDIGSGGGMPGIPLAIARPETQITLLDSNSKKTRFLTQAKLELGLDNMSVMHSRIEAWQPQTMPVAITSRAFAELERMLDWTYHLLEKGAQLFAMKGINPQQEIDALKGMPLEIEVTPLQVPGIDAHRHLVRIALERQ</sequence>
<dbReference type="Proteomes" id="UP000030856">
    <property type="component" value="Unassembled WGS sequence"/>
</dbReference>
<dbReference type="eggNOG" id="COG0357">
    <property type="taxonomic scope" value="Bacteria"/>
</dbReference>
<gene>
    <name evidence="6" type="primary">rsmG</name>
    <name evidence="8" type="ORF">BOV88_04045</name>
    <name evidence="7" type="ORF">JV46_17310</name>
</gene>
<evidence type="ECO:0000256" key="4">
    <source>
        <dbReference type="ARBA" id="ARBA00022679"/>
    </source>
</evidence>
<comment type="subcellular location">
    <subcellularLocation>
        <location evidence="6">Cytoplasm</location>
    </subcellularLocation>
</comment>
<keyword evidence="5 6" id="KW-0949">S-adenosyl-L-methionine</keyword>
<proteinExistence type="inferred from homology"/>
<organism evidence="7 9">
    <name type="scientific">Solemya velum gill symbiont</name>
    <dbReference type="NCBI Taxonomy" id="2340"/>
    <lineage>
        <taxon>Bacteria</taxon>
        <taxon>Pseudomonadati</taxon>
        <taxon>Pseudomonadota</taxon>
        <taxon>Gammaproteobacteria</taxon>
        <taxon>sulfur-oxidizing symbionts</taxon>
    </lineage>
</organism>
<dbReference type="CDD" id="cd02440">
    <property type="entry name" value="AdoMet_MTases"/>
    <property type="match status" value="1"/>
</dbReference>
<dbReference type="GO" id="GO:0005829">
    <property type="term" value="C:cytosol"/>
    <property type="evidence" value="ECO:0007669"/>
    <property type="project" value="TreeGrafter"/>
</dbReference>
<comment type="catalytic activity">
    <reaction evidence="6">
        <text>guanosine(527) in 16S rRNA + S-adenosyl-L-methionine = N(7)-methylguanosine(527) in 16S rRNA + S-adenosyl-L-homocysteine</text>
        <dbReference type="Rhea" id="RHEA:42732"/>
        <dbReference type="Rhea" id="RHEA-COMP:10209"/>
        <dbReference type="Rhea" id="RHEA-COMP:10210"/>
        <dbReference type="ChEBI" id="CHEBI:57856"/>
        <dbReference type="ChEBI" id="CHEBI:59789"/>
        <dbReference type="ChEBI" id="CHEBI:74269"/>
        <dbReference type="ChEBI" id="CHEBI:74480"/>
        <dbReference type="EC" id="2.1.1.170"/>
    </reaction>
</comment>
<dbReference type="HAMAP" id="MF_00074">
    <property type="entry name" value="16SrRNA_methyltr_G"/>
    <property type="match status" value="1"/>
</dbReference>
<dbReference type="SUPFAM" id="SSF53335">
    <property type="entry name" value="S-adenosyl-L-methionine-dependent methyltransferases"/>
    <property type="match status" value="1"/>
</dbReference>
<keyword evidence="3 6" id="KW-0489">Methyltransferase</keyword>
<feature type="binding site" evidence="6">
    <location>
        <position position="141"/>
    </location>
    <ligand>
        <name>S-adenosyl-L-methionine</name>
        <dbReference type="ChEBI" id="CHEBI:59789"/>
    </ligand>
</feature>
<dbReference type="EC" id="2.1.1.170" evidence="6"/>
<dbReference type="RefSeq" id="WP_043116289.1">
    <property type="nucleotide sequence ID" value="NZ_JRAA01000001.1"/>
</dbReference>
<keyword evidence="1 6" id="KW-0963">Cytoplasm</keyword>
<dbReference type="InterPro" id="IPR029063">
    <property type="entry name" value="SAM-dependent_MTases_sf"/>
</dbReference>
<keyword evidence="2 6" id="KW-0698">rRNA processing</keyword>
<dbReference type="Proteomes" id="UP000190962">
    <property type="component" value="Unassembled WGS sequence"/>
</dbReference>
<comment type="similarity">
    <text evidence="6">Belongs to the methyltransferase superfamily. RNA methyltransferase RsmG family.</text>
</comment>
<comment type="caution">
    <text evidence="7">The sequence shown here is derived from an EMBL/GenBank/DDBJ whole genome shotgun (WGS) entry which is preliminary data.</text>
</comment>
<dbReference type="STRING" id="2340.JV46_17310"/>
<feature type="binding site" evidence="6">
    <location>
        <position position="80"/>
    </location>
    <ligand>
        <name>S-adenosyl-L-methionine</name>
        <dbReference type="ChEBI" id="CHEBI:59789"/>
    </ligand>
</feature>
<comment type="caution">
    <text evidence="6">Lacks conserved residue(s) required for the propagation of feature annotation.</text>
</comment>
<feature type="binding site" evidence="6">
    <location>
        <begin position="126"/>
        <end position="127"/>
    </location>
    <ligand>
        <name>S-adenosyl-L-methionine</name>
        <dbReference type="ChEBI" id="CHEBI:59789"/>
    </ligand>
</feature>
<dbReference type="GO" id="GO:0070043">
    <property type="term" value="F:rRNA (guanine-N7-)-methyltransferase activity"/>
    <property type="evidence" value="ECO:0007669"/>
    <property type="project" value="UniProtKB-UniRule"/>
</dbReference>
<comment type="function">
    <text evidence="6">Specifically methylates the N7 position of guanine in position 527 of 16S rRNA.</text>
</comment>
<protein>
    <recommendedName>
        <fullName evidence="6">Ribosomal RNA small subunit methyltransferase G</fullName>
        <ecNumber evidence="6">2.1.1.170</ecNumber>
    </recommendedName>
    <alternativeName>
        <fullName evidence="6">16S rRNA 7-methylguanosine methyltransferase</fullName>
        <shortName evidence="6">16S rRNA m7G methyltransferase</shortName>
    </alternativeName>
</protein>
<reference evidence="7 9" key="1">
    <citation type="journal article" date="2014" name="BMC Genomics">
        <title>The genome of the intracellular bacterium of the coastal bivalve, Solemya velum: a blueprint for thriving in and out of symbiosis.</title>
        <authorList>
            <person name="Dmytrenko O."/>
            <person name="Russell S.L."/>
            <person name="Loo W.T."/>
            <person name="Fontanez K.M."/>
            <person name="Liao L."/>
            <person name="Roeselers G."/>
            <person name="Sharma R."/>
            <person name="Stewart F.J."/>
            <person name="Newton I.L."/>
            <person name="Woyke T."/>
            <person name="Wu D."/>
            <person name="Lang J.M."/>
            <person name="Eisen J.A."/>
            <person name="Cavanaugh C.M."/>
        </authorList>
    </citation>
    <scope>NUCLEOTIDE SEQUENCE [LARGE SCALE GENOMIC DNA]</scope>
    <source>
        <strain evidence="7 9">WH</strain>
    </source>
</reference>
<dbReference type="AlphaFoldDB" id="A0A0B0HGB8"/>